<keyword evidence="2" id="KW-1185">Reference proteome</keyword>
<dbReference type="GeneID" id="303171905"/>
<dbReference type="Proteomes" id="UP000195787">
    <property type="component" value="Unassembled WGS sequence"/>
</dbReference>
<proteinExistence type="predicted"/>
<dbReference type="OrthoDB" id="9807160at2"/>
<dbReference type="InterPro" id="IPR052341">
    <property type="entry name" value="LOG_family_nucleotidases"/>
</dbReference>
<sequence length="371" mass="40356">MHEAHHGRILAVDSLDQFDELVAAGALHMSGWRLQDLDLLERSDALRRLDPAGALFLGCDLTREDTRSIRDRGGIVFGEVPGMPFSAYRAKLYSGDELIEGIEAGYEHCFDARVYAWSRSGEQDVARALASALHDHSIDTELREWVVGRQVVGVMGGHAIERGSREYRQAADLGRRLALAGRTVATGGGPGIMEAANLGARASAVDAQTLDAHIDTLAAHPSFKNRFLEWVESAQEVNRQLPPGTENLGVPTWFYGHEPPNLFASSIAKYFQNSVREDTLLKVANNGVIVTPGGGGTTQEIFQDACENSYADEGGWAPLVLLGHDYWTQTLPAWPLLQAVMRDRPGAAGIAIVDTVDEALERILAFTPSTT</sequence>
<dbReference type="Gene3D" id="3.40.50.450">
    <property type="match status" value="1"/>
</dbReference>
<dbReference type="PANTHER" id="PTHR43393:SF3">
    <property type="entry name" value="LYSINE DECARBOXYLASE-LIKE PROTEIN"/>
    <property type="match status" value="1"/>
</dbReference>
<name>A0A1R4EYP0_9MICO</name>
<dbReference type="RefSeq" id="WP_086990628.1">
    <property type="nucleotide sequence ID" value="NZ_FUHU01000009.1"/>
</dbReference>
<dbReference type="EMBL" id="FUHU01000009">
    <property type="protein sequence ID" value="SJM48726.1"/>
    <property type="molecule type" value="Genomic_DNA"/>
</dbReference>
<dbReference type="PANTHER" id="PTHR43393">
    <property type="entry name" value="CYTOKININ RIBOSIDE 5'-MONOPHOSPHATE PHOSPHORIBOHYDROLASE"/>
    <property type="match status" value="1"/>
</dbReference>
<dbReference type="InterPro" id="IPR041164">
    <property type="entry name" value="LDcluster4"/>
</dbReference>
<reference evidence="1 2" key="1">
    <citation type="submission" date="2017-02" db="EMBL/GenBank/DDBJ databases">
        <authorList>
            <person name="Peterson S.W."/>
        </authorList>
    </citation>
    <scope>NUCLEOTIDE SEQUENCE [LARGE SCALE GENOMIC DNA]</scope>
    <source>
        <strain evidence="1 2">LMG 22410</strain>
    </source>
</reference>
<dbReference type="AlphaFoldDB" id="A0A1R4EYP0"/>
<organism evidence="1 2">
    <name type="scientific">Agrococcus casei LMG 22410</name>
    <dbReference type="NCBI Taxonomy" id="1255656"/>
    <lineage>
        <taxon>Bacteria</taxon>
        <taxon>Bacillati</taxon>
        <taxon>Actinomycetota</taxon>
        <taxon>Actinomycetes</taxon>
        <taxon>Micrococcales</taxon>
        <taxon>Microbacteriaceae</taxon>
        <taxon>Agrococcus</taxon>
    </lineage>
</organism>
<dbReference type="Pfam" id="PF18306">
    <property type="entry name" value="LDcluster4"/>
    <property type="match status" value="1"/>
</dbReference>
<gene>
    <name evidence="1" type="ORF">CZ674_01635</name>
</gene>
<evidence type="ECO:0000313" key="2">
    <source>
        <dbReference type="Proteomes" id="UP000195787"/>
    </source>
</evidence>
<evidence type="ECO:0008006" key="3">
    <source>
        <dbReference type="Google" id="ProtNLM"/>
    </source>
</evidence>
<dbReference type="SUPFAM" id="SSF102405">
    <property type="entry name" value="MCP/YpsA-like"/>
    <property type="match status" value="1"/>
</dbReference>
<dbReference type="GO" id="GO:0005829">
    <property type="term" value="C:cytosol"/>
    <property type="evidence" value="ECO:0007669"/>
    <property type="project" value="TreeGrafter"/>
</dbReference>
<evidence type="ECO:0000313" key="1">
    <source>
        <dbReference type="EMBL" id="SJM48726.1"/>
    </source>
</evidence>
<accession>A0A1R4EYP0</accession>
<protein>
    <recommendedName>
        <fullName evidence="3">Rossmann fold nucleotide-binding protein</fullName>
    </recommendedName>
</protein>